<feature type="compositionally biased region" description="Basic residues" evidence="9">
    <location>
        <begin position="653"/>
        <end position="662"/>
    </location>
</feature>
<dbReference type="PROSITE" id="PS50011">
    <property type="entry name" value="PROTEIN_KINASE_DOM"/>
    <property type="match status" value="1"/>
</dbReference>
<dbReference type="EMBL" id="PKPP01012415">
    <property type="protein sequence ID" value="PWA42436.1"/>
    <property type="molecule type" value="Genomic_DNA"/>
</dbReference>
<feature type="compositionally biased region" description="Low complexity" evidence="9">
    <location>
        <begin position="404"/>
        <end position="417"/>
    </location>
</feature>
<accession>A0A2U1L0A8</accession>
<feature type="region of interest" description="Disordered" evidence="9">
    <location>
        <begin position="632"/>
        <end position="680"/>
    </location>
</feature>
<evidence type="ECO:0000256" key="6">
    <source>
        <dbReference type="ARBA" id="ARBA00022840"/>
    </source>
</evidence>
<dbReference type="InterPro" id="IPR003871">
    <property type="entry name" value="RFA1B/D_OB_1st"/>
</dbReference>
<organism evidence="11 12">
    <name type="scientific">Artemisia annua</name>
    <name type="common">Sweet wormwood</name>
    <dbReference type="NCBI Taxonomy" id="35608"/>
    <lineage>
        <taxon>Eukaryota</taxon>
        <taxon>Viridiplantae</taxon>
        <taxon>Streptophyta</taxon>
        <taxon>Embryophyta</taxon>
        <taxon>Tracheophyta</taxon>
        <taxon>Spermatophyta</taxon>
        <taxon>Magnoliopsida</taxon>
        <taxon>eudicotyledons</taxon>
        <taxon>Gunneridae</taxon>
        <taxon>Pentapetalae</taxon>
        <taxon>asterids</taxon>
        <taxon>campanulids</taxon>
        <taxon>Asterales</taxon>
        <taxon>Asteraceae</taxon>
        <taxon>Asteroideae</taxon>
        <taxon>Anthemideae</taxon>
        <taxon>Artemisiinae</taxon>
        <taxon>Artemisia</taxon>
    </lineage>
</organism>
<dbReference type="InterPro" id="IPR008271">
    <property type="entry name" value="Ser/Thr_kinase_AS"/>
</dbReference>
<feature type="compositionally biased region" description="Basic and acidic residues" evidence="9">
    <location>
        <begin position="368"/>
        <end position="381"/>
    </location>
</feature>
<evidence type="ECO:0000256" key="5">
    <source>
        <dbReference type="ARBA" id="ARBA00022777"/>
    </source>
</evidence>
<dbReference type="Pfam" id="PF00069">
    <property type="entry name" value="Pkinase"/>
    <property type="match status" value="1"/>
</dbReference>
<keyword evidence="2" id="KW-0723">Serine/threonine-protein kinase</keyword>
<feature type="compositionally biased region" description="Polar residues" evidence="9">
    <location>
        <begin position="632"/>
        <end position="652"/>
    </location>
</feature>
<feature type="binding site" evidence="8">
    <location>
        <position position="28"/>
    </location>
    <ligand>
        <name>ATP</name>
        <dbReference type="ChEBI" id="CHEBI:30616"/>
    </ligand>
</feature>
<dbReference type="InterPro" id="IPR017441">
    <property type="entry name" value="Protein_kinase_ATP_BS"/>
</dbReference>
<feature type="region of interest" description="Disordered" evidence="9">
    <location>
        <begin position="1232"/>
        <end position="1310"/>
    </location>
</feature>
<comment type="caution">
    <text evidence="11">The sequence shown here is derived from an EMBL/GenBank/DDBJ whole genome shotgun (WGS) entry which is preliminary data.</text>
</comment>
<dbReference type="GO" id="GO:0003677">
    <property type="term" value="F:DNA binding"/>
    <property type="evidence" value="ECO:0007669"/>
    <property type="project" value="UniProtKB-KW"/>
</dbReference>
<dbReference type="Gene3D" id="3.30.200.20">
    <property type="entry name" value="Phosphorylase Kinase, domain 1"/>
    <property type="match status" value="1"/>
</dbReference>
<evidence type="ECO:0000256" key="9">
    <source>
        <dbReference type="SAM" id="MobiDB-lite"/>
    </source>
</evidence>
<keyword evidence="6 8" id="KW-0067">ATP-binding</keyword>
<keyword evidence="3" id="KW-0808">Transferase</keyword>
<evidence type="ECO:0000256" key="1">
    <source>
        <dbReference type="ARBA" id="ARBA00006485"/>
    </source>
</evidence>
<gene>
    <name evidence="11" type="ORF">CTI12_AA544950</name>
</gene>
<evidence type="ECO:0000313" key="11">
    <source>
        <dbReference type="EMBL" id="PWA42436.1"/>
    </source>
</evidence>
<dbReference type="PROSITE" id="PS00107">
    <property type="entry name" value="PROTEIN_KINASE_ATP"/>
    <property type="match status" value="1"/>
</dbReference>
<dbReference type="InterPro" id="IPR050108">
    <property type="entry name" value="CDK"/>
</dbReference>
<proteinExistence type="inferred from homology"/>
<dbReference type="GO" id="GO:0000307">
    <property type="term" value="C:cyclin-dependent protein kinase holoenzyme complex"/>
    <property type="evidence" value="ECO:0007669"/>
    <property type="project" value="TreeGrafter"/>
</dbReference>
<evidence type="ECO:0000256" key="2">
    <source>
        <dbReference type="ARBA" id="ARBA00022527"/>
    </source>
</evidence>
<dbReference type="CDD" id="cd04480">
    <property type="entry name" value="RPA1_DBD_A_like"/>
    <property type="match status" value="1"/>
</dbReference>
<evidence type="ECO:0000256" key="8">
    <source>
        <dbReference type="PROSITE-ProRule" id="PRU10141"/>
    </source>
</evidence>
<dbReference type="SMART" id="SM00220">
    <property type="entry name" value="S_TKc"/>
    <property type="match status" value="1"/>
</dbReference>
<dbReference type="Proteomes" id="UP000245207">
    <property type="component" value="Unassembled WGS sequence"/>
</dbReference>
<dbReference type="PANTHER" id="PTHR24056:SF358">
    <property type="entry name" value="PROTEIN KINASE DOMAIN-CONTAINING PROTEIN"/>
    <property type="match status" value="1"/>
</dbReference>
<dbReference type="PANTHER" id="PTHR24056">
    <property type="entry name" value="CELL DIVISION PROTEIN KINASE"/>
    <property type="match status" value="1"/>
</dbReference>
<evidence type="ECO:0000259" key="10">
    <source>
        <dbReference type="PROSITE" id="PS50011"/>
    </source>
</evidence>
<dbReference type="GO" id="GO:0005634">
    <property type="term" value="C:nucleus"/>
    <property type="evidence" value="ECO:0007669"/>
    <property type="project" value="TreeGrafter"/>
</dbReference>
<evidence type="ECO:0000256" key="7">
    <source>
        <dbReference type="ARBA" id="ARBA00023125"/>
    </source>
</evidence>
<keyword evidence="12" id="KW-1185">Reference proteome</keyword>
<dbReference type="CDD" id="cd07840">
    <property type="entry name" value="STKc_CDK9_like"/>
    <property type="match status" value="1"/>
</dbReference>
<dbReference type="GO" id="GO:0008353">
    <property type="term" value="F:RNA polymerase II CTD heptapeptide repeat kinase activity"/>
    <property type="evidence" value="ECO:0007669"/>
    <property type="project" value="TreeGrafter"/>
</dbReference>
<feature type="compositionally biased region" description="Polar residues" evidence="9">
    <location>
        <begin position="350"/>
        <end position="367"/>
    </location>
</feature>
<keyword evidence="4 8" id="KW-0547">Nucleotide-binding</keyword>
<dbReference type="GO" id="GO:0005524">
    <property type="term" value="F:ATP binding"/>
    <property type="evidence" value="ECO:0007669"/>
    <property type="project" value="UniProtKB-UniRule"/>
</dbReference>
<dbReference type="Pfam" id="PF02721">
    <property type="entry name" value="DUF223"/>
    <property type="match status" value="1"/>
</dbReference>
<reference evidence="11 12" key="1">
    <citation type="journal article" date="2018" name="Mol. Plant">
        <title>The genome of Artemisia annua provides insight into the evolution of Asteraceae family and artemisinin biosynthesis.</title>
        <authorList>
            <person name="Shen Q."/>
            <person name="Zhang L."/>
            <person name="Liao Z."/>
            <person name="Wang S."/>
            <person name="Yan T."/>
            <person name="Shi P."/>
            <person name="Liu M."/>
            <person name="Fu X."/>
            <person name="Pan Q."/>
            <person name="Wang Y."/>
            <person name="Lv Z."/>
            <person name="Lu X."/>
            <person name="Zhang F."/>
            <person name="Jiang W."/>
            <person name="Ma Y."/>
            <person name="Chen M."/>
            <person name="Hao X."/>
            <person name="Li L."/>
            <person name="Tang Y."/>
            <person name="Lv G."/>
            <person name="Zhou Y."/>
            <person name="Sun X."/>
            <person name="Brodelius P.E."/>
            <person name="Rose J.K.C."/>
            <person name="Tang K."/>
        </authorList>
    </citation>
    <scope>NUCLEOTIDE SEQUENCE [LARGE SCALE GENOMIC DNA]</scope>
    <source>
        <strain evidence="12">cv. Huhao1</strain>
        <tissue evidence="11">Leaf</tissue>
    </source>
</reference>
<protein>
    <submittedName>
        <fullName evidence="11">Serine/threonine/dual specificity protein kinase, catalytic domain-containing protein</fullName>
    </submittedName>
</protein>
<dbReference type="STRING" id="35608.A0A2U1L0A8"/>
<dbReference type="Gene3D" id="1.10.510.10">
    <property type="entry name" value="Transferase(Phosphotransferase) domain 1"/>
    <property type="match status" value="1"/>
</dbReference>
<dbReference type="InterPro" id="IPR031657">
    <property type="entry name" value="REPA_OB_2"/>
</dbReference>
<dbReference type="InterPro" id="IPR012340">
    <property type="entry name" value="NA-bd_OB-fold"/>
</dbReference>
<name>A0A2U1L0A8_ARTAN</name>
<evidence type="ECO:0000313" key="12">
    <source>
        <dbReference type="Proteomes" id="UP000245207"/>
    </source>
</evidence>
<evidence type="ECO:0000256" key="3">
    <source>
        <dbReference type="ARBA" id="ARBA00022679"/>
    </source>
</evidence>
<dbReference type="GO" id="GO:0032968">
    <property type="term" value="P:positive regulation of transcription elongation by RNA polymerase II"/>
    <property type="evidence" value="ECO:0007669"/>
    <property type="project" value="TreeGrafter"/>
</dbReference>
<dbReference type="PROSITE" id="PS00108">
    <property type="entry name" value="PROTEIN_KINASE_ST"/>
    <property type="match status" value="1"/>
</dbReference>
<keyword evidence="7" id="KW-0238">DNA-binding</keyword>
<dbReference type="Pfam" id="PF16900">
    <property type="entry name" value="REPA_OB_2"/>
    <property type="match status" value="1"/>
</dbReference>
<dbReference type="FunFam" id="3.30.200.20:FF:000021">
    <property type="entry name" value="probable serine/threonine-protein kinase At1g54610"/>
    <property type="match status" value="1"/>
</dbReference>
<feature type="domain" description="Protein kinase" evidence="10">
    <location>
        <begin position="1"/>
        <end position="283"/>
    </location>
</feature>
<keyword evidence="5 11" id="KW-0418">Kinase</keyword>
<evidence type="ECO:0000256" key="4">
    <source>
        <dbReference type="ARBA" id="ARBA00022741"/>
    </source>
</evidence>
<feature type="compositionally biased region" description="Basic and acidic residues" evidence="9">
    <location>
        <begin position="1291"/>
        <end position="1310"/>
    </location>
</feature>
<dbReference type="InterPro" id="IPR000719">
    <property type="entry name" value="Prot_kinase_dom"/>
</dbReference>
<dbReference type="InterPro" id="IPR011009">
    <property type="entry name" value="Kinase-like_dom_sf"/>
</dbReference>
<dbReference type="FunFam" id="1.10.510.10:FF:000043">
    <property type="entry name" value="probable serine/threonine-protein kinase At1g54610"/>
    <property type="match status" value="1"/>
</dbReference>
<comment type="similarity">
    <text evidence="1">Belongs to the protein kinase superfamily. CMGC Ser/Thr protein kinase family. CDC2/CDKX subfamily.</text>
</comment>
<dbReference type="SUPFAM" id="SSF56112">
    <property type="entry name" value="Protein kinase-like (PK-like)"/>
    <property type="match status" value="1"/>
</dbReference>
<dbReference type="Gene3D" id="2.40.50.140">
    <property type="entry name" value="Nucleic acid-binding proteins"/>
    <property type="match status" value="2"/>
</dbReference>
<sequence length="1310" mass="145949">MMIQIGQGTYSNVYKARDLITGKIVALKKVRFDNLEPESVKFMAREILILKKLDHPNIIKLEGLVTSRMSSSLYLVFEYMEHDLSGLAAVQGSKFTEAQIKCFMKQLLSGLEHCHKNGVLHRDIKGSNLLIDNDGILKIADFGLASFYDPRQKQPMTSRVVTLWYRPPELLLGATYYGTGVDMWSAGCILAELLAGKPIMPGRTEVEQLHKIFKLCGSPSEDYWKRSRLPNATLFKPQQPYKRCTLETFKDFPPSSLPLLECLLSIDPDDRGSATAALNSEFFNTEPYACEPSELPKYPPSKELDVKLRDEEARRQRGLSGKSQVVDGNKKVRTRDRTGRAVPAPEANAEIQSNLDRWRVVNQSNAKSKSEKFPPPHRDATVGHPLDPSQNGGPVSFSAGDDNSFGSSIFDSKSSRSVTETSTVGEPSRRKHRKERSQTISSSKFIRAFLPTTLSLNMDLRFKSKNTGLRNRSSPEYCQSPSLVNNSPGLSADPGFPVDSFAVYEGPTTSVSDRLVGDASESSSRHHQVPSLANNAPMLSAGPGCSVASSPVNQGLPSFVPVQVTTVDGLVSTFTASNIAPRVLDNNQNSTAFEALFAIDSVFPAGERRRLAPTLLDFSNASVSNVSTFLPQNSAATTRRTRQRVSNASATRRPTHSGRPHRVPSDDLPTQGPIAPPQREGAPIEYKYFGRCDQICQHCHAKFWLEEKRTGLPVSAPPQYQRCCVGGRAVLRTQRHYPAYITELLSDRHFMDNIRATARDKLREADIPAFQIRLFGVVGANQYELPTADTIGAIVYEGGPESATDYDVVIERHSREPESVNKLHPQYMALQFPLLFIYGEEGYHLNLKLRNSDPLDTRDEKKLTMKIYYALMALTDDSSSVSKALTPSPVAQRSLAYFADLNPADNTKFVEARVYRKWTAMKVPSLIPTGFACILLDKKGSAIQANADLKEKERFKRDLQLNCVYRIQNFGFEKTDSYGKTLDNDFTLCLGKHTQVDLLEDAGYPHHYFDFAAYNELGGRLEKKNPILTDYIGYVHNVEKVKEYGSATGNKIKVRNIAIRNINNDVVMFTLWNEKADNFKEDEYAKMNEPVILAVSSCYLKTFGGQMQLSATSATSYYFNPPVEEAAELLAAYNTKNTQVPRIEVHSEKLNDWEQEKTRNRVPLATLLQIDPNTQQRVLFTQDVLILQVDTTHDWYYQKCDECGGKLDYGFAKPTGKGPPTLILQKVMDHPPSMLEAPTEGPSSQPTLLQAVETPSQSSPPPATPVTTQETPTGITGAQPEPAASTVRKQLFKDSPDKKGDRESKKQKKE</sequence>
<dbReference type="SUPFAM" id="SSF50249">
    <property type="entry name" value="Nucleic acid-binding proteins"/>
    <property type="match status" value="2"/>
</dbReference>
<dbReference type="OrthoDB" id="28397at2759"/>
<feature type="region of interest" description="Disordered" evidence="9">
    <location>
        <begin position="313"/>
        <end position="440"/>
    </location>
</feature>